<evidence type="ECO:0000313" key="4">
    <source>
        <dbReference type="RefSeq" id="XP_008469625.1"/>
    </source>
</evidence>
<dbReference type="RefSeq" id="XP_008469625.1">
    <property type="nucleotide sequence ID" value="XM_008471403.3"/>
</dbReference>
<dbReference type="GO" id="GO:0000127">
    <property type="term" value="C:transcription factor TFIIIC complex"/>
    <property type="evidence" value="ECO:0007669"/>
    <property type="project" value="InterPro"/>
</dbReference>
<dbReference type="Pfam" id="PF09734">
    <property type="entry name" value="Tau95"/>
    <property type="match status" value="1"/>
</dbReference>
<dbReference type="Proteomes" id="UP000079169">
    <property type="component" value="Unplaced"/>
</dbReference>
<reference evidence="4" key="1">
    <citation type="submission" date="2025-08" db="UniProtKB">
        <authorList>
            <consortium name="RefSeq"/>
        </authorList>
    </citation>
    <scope>IDENTIFICATION</scope>
</reference>
<dbReference type="OMA" id="KLKXLQK"/>
<evidence type="ECO:0000313" key="3">
    <source>
        <dbReference type="Proteomes" id="UP000079169"/>
    </source>
</evidence>
<evidence type="ECO:0000256" key="1">
    <source>
        <dbReference type="SAM" id="MobiDB-lite"/>
    </source>
</evidence>
<dbReference type="GO" id="GO:0001003">
    <property type="term" value="F:RNA polymerase III type 2 promoter sequence-specific DNA binding"/>
    <property type="evidence" value="ECO:0007669"/>
    <property type="project" value="TreeGrafter"/>
</dbReference>
<sequence length="303" mass="35266">MQLKLFHDNEKSSEAEENKHLISLTRKSREQHINIIPFSHEGVPQPFDQSAAIAKYIESKLITQSDVDALVKAFEIRPVVSRMMLCAMSNVSVKKTRLILPLIAYYFSTGPYRVMWIKMGYDPRTDKSSGIYQVLNFRVRNVLSFSGYKIEPKRRSTLLRMAIKCQSNEEPKDSKPPEKYYMYRAGYIPPFRQMYYQLCDVDVPSVKELLASSPLRDVCHEKHGWYSETLFDDIRTIITNSIVKTLSDMDDSKSVDEGEREGDEEDESFMDDESLIENVDMEDPEDLKIDEEEEDLDFDFDED</sequence>
<organism evidence="3 4">
    <name type="scientific">Diaphorina citri</name>
    <name type="common">Asian citrus psyllid</name>
    <dbReference type="NCBI Taxonomy" id="121845"/>
    <lineage>
        <taxon>Eukaryota</taxon>
        <taxon>Metazoa</taxon>
        <taxon>Ecdysozoa</taxon>
        <taxon>Arthropoda</taxon>
        <taxon>Hexapoda</taxon>
        <taxon>Insecta</taxon>
        <taxon>Pterygota</taxon>
        <taxon>Neoptera</taxon>
        <taxon>Paraneoptera</taxon>
        <taxon>Hemiptera</taxon>
        <taxon>Sternorrhyncha</taxon>
        <taxon>Psylloidea</taxon>
        <taxon>Psyllidae</taxon>
        <taxon>Diaphorininae</taxon>
        <taxon>Diaphorina</taxon>
    </lineage>
</organism>
<dbReference type="KEGG" id="dci:103506974"/>
<dbReference type="GeneID" id="103506974"/>
<dbReference type="InterPro" id="IPR019136">
    <property type="entry name" value="TF_IIIC_su-5_HTH"/>
</dbReference>
<dbReference type="InterPro" id="IPR040454">
    <property type="entry name" value="TF_IIIC_Tfc1/Sfc1"/>
</dbReference>
<dbReference type="GO" id="GO:0001002">
    <property type="term" value="F:RNA polymerase III type 1 promoter sequence-specific DNA binding"/>
    <property type="evidence" value="ECO:0007669"/>
    <property type="project" value="TreeGrafter"/>
</dbReference>
<name>A0A1S3CX60_DIACI</name>
<keyword evidence="3" id="KW-1185">Reference proteome</keyword>
<proteinExistence type="predicted"/>
<feature type="compositionally biased region" description="Acidic residues" evidence="1">
    <location>
        <begin position="258"/>
        <end position="303"/>
    </location>
</feature>
<dbReference type="PaxDb" id="121845-A0A1S3CX60"/>
<feature type="region of interest" description="Disordered" evidence="1">
    <location>
        <begin position="248"/>
        <end position="303"/>
    </location>
</feature>
<dbReference type="PANTHER" id="PTHR13230">
    <property type="entry name" value="GENERAL TRANSCRIPTION FACTOR IIIC, POLYPEPTIDE 5"/>
    <property type="match status" value="1"/>
</dbReference>
<gene>
    <name evidence="4" type="primary">LOC103506974</name>
</gene>
<dbReference type="STRING" id="121845.A0A1S3CX60"/>
<protein>
    <submittedName>
        <fullName evidence="4">General transcription factor 3C polypeptide 5-like</fullName>
    </submittedName>
</protein>
<dbReference type="GO" id="GO:0006384">
    <property type="term" value="P:transcription initiation at RNA polymerase III promoter"/>
    <property type="evidence" value="ECO:0007669"/>
    <property type="project" value="InterPro"/>
</dbReference>
<accession>A0A1S3CX60</accession>
<feature type="domain" description="Transcription factor IIIC subunit 5 HTH" evidence="2">
    <location>
        <begin position="13"/>
        <end position="138"/>
    </location>
</feature>
<evidence type="ECO:0000259" key="2">
    <source>
        <dbReference type="Pfam" id="PF09734"/>
    </source>
</evidence>
<dbReference type="AlphaFoldDB" id="A0A1S3CX60"/>
<dbReference type="PANTHER" id="PTHR13230:SF5">
    <property type="entry name" value="GENERAL TRANSCRIPTION FACTOR 3C POLYPEPTIDE 5"/>
    <property type="match status" value="1"/>
</dbReference>